<comment type="caution">
    <text evidence="2">The sequence shown here is derived from an EMBL/GenBank/DDBJ whole genome shotgun (WGS) entry which is preliminary data.</text>
</comment>
<reference evidence="2 3" key="1">
    <citation type="submission" date="2020-02" db="EMBL/GenBank/DDBJ databases">
        <title>Out from the shadows clarifying the taxonomy of the family Cryomorphaceae and related taxa by utilizing the GTDB taxonomic framework.</title>
        <authorList>
            <person name="Bowman J.P."/>
        </authorList>
    </citation>
    <scope>NUCLEOTIDE SEQUENCE [LARGE SCALE GENOMIC DNA]</scope>
    <source>
        <strain evidence="2 3">QSSC 1-22</strain>
    </source>
</reference>
<dbReference type="AlphaFoldDB" id="A0A7K3WVA3"/>
<dbReference type="InterPro" id="IPR013783">
    <property type="entry name" value="Ig-like_fold"/>
</dbReference>
<dbReference type="SUPFAM" id="SSF49299">
    <property type="entry name" value="PKD domain"/>
    <property type="match status" value="2"/>
</dbReference>
<evidence type="ECO:0000259" key="1">
    <source>
        <dbReference type="PROSITE" id="PS50093"/>
    </source>
</evidence>
<evidence type="ECO:0000313" key="3">
    <source>
        <dbReference type="Proteomes" id="UP000486602"/>
    </source>
</evidence>
<dbReference type="PROSITE" id="PS50093">
    <property type="entry name" value="PKD"/>
    <property type="match status" value="1"/>
</dbReference>
<dbReference type="Gene3D" id="2.60.40.10">
    <property type="entry name" value="Immunoglobulins"/>
    <property type="match status" value="2"/>
</dbReference>
<keyword evidence="3" id="KW-1185">Reference proteome</keyword>
<dbReference type="SMART" id="SM00089">
    <property type="entry name" value="PKD"/>
    <property type="match status" value="2"/>
</dbReference>
<dbReference type="CDD" id="cd00146">
    <property type="entry name" value="PKD"/>
    <property type="match status" value="1"/>
</dbReference>
<gene>
    <name evidence="2" type="ORF">G3O08_19245</name>
</gene>
<dbReference type="InterPro" id="IPR022409">
    <property type="entry name" value="PKD/Chitinase_dom"/>
</dbReference>
<sequence length="681" mass="74733">MYYKIPSTLFFLIGNLVSLVLHVQSTRTNAKAAFPCDDPPPSSISITTNAPADLTICGSSQWSFDIDYTAGDLYQWKISDPAMGSIVAGKYTPNIEVLFNNVRGKANSVGIIVAITKCKEIKRDTLIIRVANIPDYTIITNAGTICAGEPLNFNITPRPLNYDKLTWGFGDGSTSHQVNAIHSYPNNDSVVQYKPVVTIVNPEGCLATAVSHADSITVNPSPIALLSPAGVITGCGSISNTLTATITNKFTDITNYDWHGPSVSNLPYCTNCSTWDMDQFDDYHVVVEDGNGCKGVSNTVSVVENCNGSNCPEPSLNESRSSILDCGIAQVNIKYKPNKLKITNETWTFPDEAINTRFTTGINATATASFTKPGIYPISYSVEPDGTCLKIFDQTVYVPFIGDMRYEVSCDSGNFYNIVLYDHSLIFPKEEGHIRYIYAYKEDGRAWKTITAPRNAQSARVQLPAANYQLREIIYSNLTPAAPPCTTLVELNLPAKPVAYFEAVSAFKPACVSDVAVHFNNLSYPATGLNYVWEFGDGSTNHQANTDKVFGSDFAGTFYWVTLTAINNYGCISTSGEYVEIMGNENWDGVIKPDIIQTPQSPQPFGKSITLSYYTFIYANPTKFVWYKGNKQLTTEVSSPNFEVTEPGLYWVMGSDQYGCMVPSNPVEVNFTEKSKTTIPP</sequence>
<dbReference type="InterPro" id="IPR000601">
    <property type="entry name" value="PKD_dom"/>
</dbReference>
<accession>A0A7K3WVA3</accession>
<organism evidence="2 3">
    <name type="scientific">Cryomorpha ignava</name>
    <dbReference type="NCBI Taxonomy" id="101383"/>
    <lineage>
        <taxon>Bacteria</taxon>
        <taxon>Pseudomonadati</taxon>
        <taxon>Bacteroidota</taxon>
        <taxon>Flavobacteriia</taxon>
        <taxon>Flavobacteriales</taxon>
        <taxon>Cryomorphaceae</taxon>
        <taxon>Cryomorpha</taxon>
    </lineage>
</organism>
<dbReference type="InterPro" id="IPR035986">
    <property type="entry name" value="PKD_dom_sf"/>
</dbReference>
<feature type="domain" description="PKD" evidence="1">
    <location>
        <begin position="166"/>
        <end position="184"/>
    </location>
</feature>
<dbReference type="SUPFAM" id="SSF48726">
    <property type="entry name" value="Immunoglobulin"/>
    <property type="match status" value="1"/>
</dbReference>
<dbReference type="Proteomes" id="UP000486602">
    <property type="component" value="Unassembled WGS sequence"/>
</dbReference>
<protein>
    <recommendedName>
        <fullName evidence="1">PKD domain-containing protein</fullName>
    </recommendedName>
</protein>
<evidence type="ECO:0000313" key="2">
    <source>
        <dbReference type="EMBL" id="NEN25633.1"/>
    </source>
</evidence>
<dbReference type="InterPro" id="IPR036179">
    <property type="entry name" value="Ig-like_dom_sf"/>
</dbReference>
<proteinExistence type="predicted"/>
<name>A0A7K3WVA3_9FLAO</name>
<dbReference type="EMBL" id="JAAGVY010000065">
    <property type="protein sequence ID" value="NEN25633.1"/>
    <property type="molecule type" value="Genomic_DNA"/>
</dbReference>
<dbReference type="RefSeq" id="WP_163287083.1">
    <property type="nucleotide sequence ID" value="NZ_JAAGVY010000065.1"/>
</dbReference>